<dbReference type="InterPro" id="IPR008844">
    <property type="entry name" value="Spore_GerAC-like"/>
</dbReference>
<evidence type="ECO:0000259" key="8">
    <source>
        <dbReference type="Pfam" id="PF05504"/>
    </source>
</evidence>
<comment type="subcellular location">
    <subcellularLocation>
        <location evidence="1">Membrane</location>
        <topology evidence="1">Lipid-anchor</topology>
    </subcellularLocation>
</comment>
<evidence type="ECO:0000313" key="11">
    <source>
        <dbReference type="Proteomes" id="UP000077412"/>
    </source>
</evidence>
<dbReference type="PANTHER" id="PTHR35789:SF1">
    <property type="entry name" value="SPORE GERMINATION PROTEIN B3"/>
    <property type="match status" value="1"/>
</dbReference>
<keyword evidence="4" id="KW-0732">Signal</keyword>
<evidence type="ECO:0000256" key="5">
    <source>
        <dbReference type="ARBA" id="ARBA00023136"/>
    </source>
</evidence>
<dbReference type="GO" id="GO:0009847">
    <property type="term" value="P:spore germination"/>
    <property type="evidence" value="ECO:0007669"/>
    <property type="project" value="InterPro"/>
</dbReference>
<evidence type="ECO:0000256" key="3">
    <source>
        <dbReference type="ARBA" id="ARBA00022544"/>
    </source>
</evidence>
<evidence type="ECO:0000256" key="1">
    <source>
        <dbReference type="ARBA" id="ARBA00004635"/>
    </source>
</evidence>
<dbReference type="InterPro" id="IPR046953">
    <property type="entry name" value="Spore_GerAC-like_C"/>
</dbReference>
<dbReference type="InterPro" id="IPR038501">
    <property type="entry name" value="Spore_GerAC_C_sf"/>
</dbReference>
<dbReference type="AlphaFoldDB" id="A0A1B1Z2S1"/>
<comment type="similarity">
    <text evidence="2">Belongs to the GerABKC lipoprotein family.</text>
</comment>
<proteinExistence type="inferred from homology"/>
<accession>A0A1B1Z2S1</accession>
<keyword evidence="7" id="KW-0449">Lipoprotein</keyword>
<feature type="domain" description="Spore germination GerAC-like C-terminal" evidence="8">
    <location>
        <begin position="210"/>
        <end position="375"/>
    </location>
</feature>
<dbReference type="InterPro" id="IPR057336">
    <property type="entry name" value="GerAC_N"/>
</dbReference>
<evidence type="ECO:0000256" key="7">
    <source>
        <dbReference type="ARBA" id="ARBA00023288"/>
    </source>
</evidence>
<dbReference type="STRING" id="255247.ABE41_006690"/>
<dbReference type="PANTHER" id="PTHR35789">
    <property type="entry name" value="SPORE GERMINATION PROTEIN B3"/>
    <property type="match status" value="1"/>
</dbReference>
<organism evidence="10 11">
    <name type="scientific">Fictibacillus arsenicus</name>
    <dbReference type="NCBI Taxonomy" id="255247"/>
    <lineage>
        <taxon>Bacteria</taxon>
        <taxon>Bacillati</taxon>
        <taxon>Bacillota</taxon>
        <taxon>Bacilli</taxon>
        <taxon>Bacillales</taxon>
        <taxon>Fictibacillaceae</taxon>
        <taxon>Fictibacillus</taxon>
    </lineage>
</organism>
<keyword evidence="6" id="KW-0564">Palmitate</keyword>
<evidence type="ECO:0000256" key="6">
    <source>
        <dbReference type="ARBA" id="ARBA00023139"/>
    </source>
</evidence>
<keyword evidence="5" id="KW-0472">Membrane</keyword>
<name>A0A1B1Z2S1_9BACL</name>
<dbReference type="Gene3D" id="3.30.300.210">
    <property type="entry name" value="Nutrient germinant receptor protein C, domain 3"/>
    <property type="match status" value="1"/>
</dbReference>
<dbReference type="RefSeq" id="WP_066287873.1">
    <property type="nucleotide sequence ID" value="NZ_CP016761.1"/>
</dbReference>
<dbReference type="PROSITE" id="PS51257">
    <property type="entry name" value="PROKAR_LIPOPROTEIN"/>
    <property type="match status" value="1"/>
</dbReference>
<dbReference type="Pfam" id="PF05504">
    <property type="entry name" value="Spore_GerAC"/>
    <property type="match status" value="1"/>
</dbReference>
<sequence length="382" mass="43004">MNKSGKKHVWLGIILCSNLILLTSCWSYTPIEDVNFVAGSALDAEKDGNLSSTLQYIVPHEQGGGQSSSSSGHKQYINVKESGDSLEPIGWETTLKREGTIFGAHEKIVVIGEKLARKVDMEQLVDLYYRDIDIRGSTLVFIAKGNASKTLESNEPDIVPSYRIYEIANHQLSTRMLKPISLIHMLSYMESDSSFVVQMLSTEKGEVKFDGAAVIKGKTNKLIGTLNKKEIEGLNLITGDSKSGSIRSHGKKPVFFQIQNIKSKITPHVKGDNLSFHINVSIDGRISEDWKKPFNLFEDSNVKKIEKEIEKEAETLIKQTLNKMQDDLGVDIAWFGNQLRIHHPRVWKRVKKDWDQRFKTTPVTSDISIHITDYGMIGEKNK</sequence>
<feature type="domain" description="Spore germination protein N-terminal" evidence="9">
    <location>
        <begin position="28"/>
        <end position="201"/>
    </location>
</feature>
<dbReference type="Proteomes" id="UP000077412">
    <property type="component" value="Chromosome"/>
</dbReference>
<evidence type="ECO:0000259" key="9">
    <source>
        <dbReference type="Pfam" id="PF25198"/>
    </source>
</evidence>
<gene>
    <name evidence="10" type="ORF">ABE41_006690</name>
</gene>
<dbReference type="Pfam" id="PF25198">
    <property type="entry name" value="Spore_GerAC_N"/>
    <property type="match status" value="1"/>
</dbReference>
<reference evidence="10 11" key="1">
    <citation type="submission" date="2016-08" db="EMBL/GenBank/DDBJ databases">
        <title>Complete genome sequence of Fictibacillus arsenicus G25-54, a strain with toxicity to nematodes and a potential arsenic-resistance activity.</title>
        <authorList>
            <person name="Zheng Z."/>
        </authorList>
    </citation>
    <scope>NUCLEOTIDE SEQUENCE [LARGE SCALE GENOMIC DNA]</scope>
    <source>
        <strain evidence="10 11">G25-54</strain>
    </source>
</reference>
<dbReference type="EMBL" id="CP016761">
    <property type="protein sequence ID" value="ANX11690.1"/>
    <property type="molecule type" value="Genomic_DNA"/>
</dbReference>
<evidence type="ECO:0000256" key="4">
    <source>
        <dbReference type="ARBA" id="ARBA00022729"/>
    </source>
</evidence>
<dbReference type="GO" id="GO:0016020">
    <property type="term" value="C:membrane"/>
    <property type="evidence" value="ECO:0007669"/>
    <property type="project" value="UniProtKB-SubCell"/>
</dbReference>
<evidence type="ECO:0000256" key="2">
    <source>
        <dbReference type="ARBA" id="ARBA00007886"/>
    </source>
</evidence>
<keyword evidence="3" id="KW-0309">Germination</keyword>
<dbReference type="Gene3D" id="6.20.190.10">
    <property type="entry name" value="Nutrient germinant receptor protein C, domain 1"/>
    <property type="match status" value="1"/>
</dbReference>
<protein>
    <submittedName>
        <fullName evidence="10">Uncharacterized protein</fullName>
    </submittedName>
</protein>
<dbReference type="NCBIfam" id="TIGR02887">
    <property type="entry name" value="spore_ger_x_C"/>
    <property type="match status" value="1"/>
</dbReference>
<dbReference type="OrthoDB" id="2569624at2"/>
<keyword evidence="11" id="KW-1185">Reference proteome</keyword>
<evidence type="ECO:0000313" key="10">
    <source>
        <dbReference type="EMBL" id="ANX11690.1"/>
    </source>
</evidence>
<dbReference type="KEGG" id="far:ABE41_006690"/>